<gene>
    <name evidence="3" type="ORF">HFQ381_LOCUS5729</name>
</gene>
<dbReference type="Pfam" id="PF21975">
    <property type="entry name" value="ASNSD1-SEP"/>
    <property type="match status" value="1"/>
</dbReference>
<dbReference type="Proteomes" id="UP000663851">
    <property type="component" value="Unassembled WGS sequence"/>
</dbReference>
<dbReference type="InterPro" id="IPR054148">
    <property type="entry name" value="ASNSD1-SEP"/>
</dbReference>
<sequence>MSYKSFKPYKYDNEDRIRNGSKKLMKARSTTQQGRLDTFFSISRNISTAAKTVKKPESPVTMNKGLKRKAATADKKSKSKAGAGSAKKSKIQATNVLRHELETLKSGRKVYLQQPGSLVFFKSDKDTALKNCQQNLQSLQRQHEELQNKMDLST</sequence>
<protein>
    <submittedName>
        <fullName evidence="3">Uncharacterized protein</fullName>
    </submittedName>
</protein>
<reference evidence="3" key="1">
    <citation type="submission" date="2021-02" db="EMBL/GenBank/DDBJ databases">
        <authorList>
            <person name="Nowell W R."/>
        </authorList>
    </citation>
    <scope>NUCLEOTIDE SEQUENCE</scope>
</reference>
<evidence type="ECO:0000256" key="2">
    <source>
        <dbReference type="SAM" id="MobiDB-lite"/>
    </source>
</evidence>
<proteinExistence type="predicted"/>
<comment type="caution">
    <text evidence="3">The sequence shown here is derived from an EMBL/GenBank/DDBJ whole genome shotgun (WGS) entry which is preliminary data.</text>
</comment>
<name>A0A819ZPF2_9BILA</name>
<feature type="region of interest" description="Disordered" evidence="2">
    <location>
        <begin position="50"/>
        <end position="91"/>
    </location>
</feature>
<organism evidence="3 4">
    <name type="scientific">Rotaria socialis</name>
    <dbReference type="NCBI Taxonomy" id="392032"/>
    <lineage>
        <taxon>Eukaryota</taxon>
        <taxon>Metazoa</taxon>
        <taxon>Spiralia</taxon>
        <taxon>Gnathifera</taxon>
        <taxon>Rotifera</taxon>
        <taxon>Eurotatoria</taxon>
        <taxon>Bdelloidea</taxon>
        <taxon>Philodinida</taxon>
        <taxon>Philodinidae</taxon>
        <taxon>Rotaria</taxon>
    </lineage>
</organism>
<accession>A0A819ZPF2</accession>
<dbReference type="SUPFAM" id="SSF46579">
    <property type="entry name" value="Prefoldin"/>
    <property type="match status" value="1"/>
</dbReference>
<dbReference type="EMBL" id="CAJOBO010000245">
    <property type="protein sequence ID" value="CAF4173066.1"/>
    <property type="molecule type" value="Genomic_DNA"/>
</dbReference>
<dbReference type="AlphaFoldDB" id="A0A819ZPF2"/>
<evidence type="ECO:0000313" key="4">
    <source>
        <dbReference type="Proteomes" id="UP000663851"/>
    </source>
</evidence>
<dbReference type="InterPro" id="IPR009053">
    <property type="entry name" value="Prefoldin"/>
</dbReference>
<keyword evidence="1" id="KW-0175">Coiled coil</keyword>
<evidence type="ECO:0000313" key="3">
    <source>
        <dbReference type="EMBL" id="CAF4173066.1"/>
    </source>
</evidence>
<dbReference type="Gene3D" id="1.10.287.370">
    <property type="match status" value="1"/>
</dbReference>
<evidence type="ECO:0000256" key="1">
    <source>
        <dbReference type="SAM" id="Coils"/>
    </source>
</evidence>
<feature type="coiled-coil region" evidence="1">
    <location>
        <begin position="122"/>
        <end position="149"/>
    </location>
</feature>